<keyword evidence="4" id="KW-0378">Hydrolase</keyword>
<sequence length="419" mass="46065">MAYRPPRITPTTFAYSSCSSPRTSSRSPPITIFFIPGNPGLISYYHTFLSLLSSYLSLGPQSSAQLQDKRGTKSPDENADRKTTGIENLNGNGNTTSTASSNTSASFTSITPFQIYGRNLGGFDTDNNTIVDEGSQEMSGDISIGGESKVSVKLYGLEEQIGFVQNVLEDFMSRVPPGNVDGDSEDAFLKPRVILMGHSVGSYIAMEVLRRHREKDKETNGVYVDQATGFDIIGGIMLFPTIVDIAKSASGRKLTTLLYFIPQLALVASFFARLLTLFLPDAVLRFLIGAVMRSPPPEAIETTLAFLKSRNGVKQAIHMASSEMQIITSDKWTDDIWGVSTAREPLSKLFFYFGCGDHWVADRTRDEIIELRGRTEKRNGPEMFVCEDGLPHAFCLRHNDIMARKVAGMIEDIAAAAHQ</sequence>
<evidence type="ECO:0008006" key="8">
    <source>
        <dbReference type="Google" id="ProtNLM"/>
    </source>
</evidence>
<feature type="compositionally biased region" description="Basic and acidic residues" evidence="5">
    <location>
        <begin position="67"/>
        <end position="84"/>
    </location>
</feature>
<comment type="similarity">
    <text evidence="2">Belongs to the AB hydrolase superfamily. LDAH family.</text>
</comment>
<accession>A0A507QUU9</accession>
<name>A0A507QUU9_MONPU</name>
<dbReference type="GO" id="GO:0005811">
    <property type="term" value="C:lipid droplet"/>
    <property type="evidence" value="ECO:0007669"/>
    <property type="project" value="UniProtKB-SubCell"/>
</dbReference>
<dbReference type="SUPFAM" id="SSF53474">
    <property type="entry name" value="alpha/beta-Hydrolases"/>
    <property type="match status" value="1"/>
</dbReference>
<evidence type="ECO:0000256" key="5">
    <source>
        <dbReference type="SAM" id="MobiDB-lite"/>
    </source>
</evidence>
<comment type="caution">
    <text evidence="6">The sequence shown here is derived from an EMBL/GenBank/DDBJ whole genome shotgun (WGS) entry which is preliminary data.</text>
</comment>
<evidence type="ECO:0000313" key="7">
    <source>
        <dbReference type="Proteomes" id="UP000319663"/>
    </source>
</evidence>
<dbReference type="PANTHER" id="PTHR13390">
    <property type="entry name" value="LIPASE"/>
    <property type="match status" value="1"/>
</dbReference>
<evidence type="ECO:0000256" key="2">
    <source>
        <dbReference type="ARBA" id="ARBA00008300"/>
    </source>
</evidence>
<feature type="region of interest" description="Disordered" evidence="5">
    <location>
        <begin position="64"/>
        <end position="103"/>
    </location>
</feature>
<dbReference type="Gene3D" id="3.40.50.1820">
    <property type="entry name" value="alpha/beta hydrolase"/>
    <property type="match status" value="1"/>
</dbReference>
<reference evidence="6 7" key="1">
    <citation type="submission" date="2019-06" db="EMBL/GenBank/DDBJ databases">
        <title>Wine fermentation using esterase from Monascus purpureus.</title>
        <authorList>
            <person name="Geng C."/>
            <person name="Zhang Y."/>
        </authorList>
    </citation>
    <scope>NUCLEOTIDE SEQUENCE [LARGE SCALE GENOMIC DNA]</scope>
    <source>
        <strain evidence="6">HQ1</strain>
    </source>
</reference>
<evidence type="ECO:0000256" key="3">
    <source>
        <dbReference type="ARBA" id="ARBA00022677"/>
    </source>
</evidence>
<protein>
    <recommendedName>
        <fullName evidence="8">Lipid droplet-associated hydrolase</fullName>
    </recommendedName>
</protein>
<dbReference type="GO" id="GO:0019915">
    <property type="term" value="P:lipid storage"/>
    <property type="evidence" value="ECO:0007669"/>
    <property type="project" value="InterPro"/>
</dbReference>
<gene>
    <name evidence="6" type="ORF">MPDQ_007761</name>
</gene>
<dbReference type="Proteomes" id="UP000319663">
    <property type="component" value="Unassembled WGS sequence"/>
</dbReference>
<comment type="subcellular location">
    <subcellularLocation>
        <location evidence="1">Lipid droplet</location>
    </subcellularLocation>
</comment>
<dbReference type="EMBL" id="VIFY01000087">
    <property type="protein sequence ID" value="TQB71171.1"/>
    <property type="molecule type" value="Genomic_DNA"/>
</dbReference>
<keyword evidence="7" id="KW-1185">Reference proteome</keyword>
<evidence type="ECO:0000256" key="4">
    <source>
        <dbReference type="ARBA" id="ARBA00022801"/>
    </source>
</evidence>
<dbReference type="PANTHER" id="PTHR13390:SF0">
    <property type="entry name" value="LIPID DROPLET-ASSOCIATED HYDROLASE"/>
    <property type="match status" value="1"/>
</dbReference>
<dbReference type="GO" id="GO:0016298">
    <property type="term" value="F:lipase activity"/>
    <property type="evidence" value="ECO:0007669"/>
    <property type="project" value="InterPro"/>
</dbReference>
<feature type="compositionally biased region" description="Low complexity" evidence="5">
    <location>
        <begin position="90"/>
        <end position="103"/>
    </location>
</feature>
<evidence type="ECO:0000313" key="6">
    <source>
        <dbReference type="EMBL" id="TQB71171.1"/>
    </source>
</evidence>
<dbReference type="InterPro" id="IPR029058">
    <property type="entry name" value="AB_hydrolase_fold"/>
</dbReference>
<organism evidence="6 7">
    <name type="scientific">Monascus purpureus</name>
    <name type="common">Red mold</name>
    <name type="synonym">Monascus anka</name>
    <dbReference type="NCBI Taxonomy" id="5098"/>
    <lineage>
        <taxon>Eukaryota</taxon>
        <taxon>Fungi</taxon>
        <taxon>Dikarya</taxon>
        <taxon>Ascomycota</taxon>
        <taxon>Pezizomycotina</taxon>
        <taxon>Eurotiomycetes</taxon>
        <taxon>Eurotiomycetidae</taxon>
        <taxon>Eurotiales</taxon>
        <taxon>Aspergillaceae</taxon>
        <taxon>Monascus</taxon>
    </lineage>
</organism>
<dbReference type="AlphaFoldDB" id="A0A507QUU9"/>
<proteinExistence type="inferred from homology"/>
<dbReference type="OrthoDB" id="448051at2759"/>
<evidence type="ECO:0000256" key="1">
    <source>
        <dbReference type="ARBA" id="ARBA00004502"/>
    </source>
</evidence>
<dbReference type="InterPro" id="IPR019363">
    <property type="entry name" value="LDAH"/>
</dbReference>
<dbReference type="Pfam" id="PF10230">
    <property type="entry name" value="LIDHydrolase"/>
    <property type="match status" value="1"/>
</dbReference>
<keyword evidence="3" id="KW-0551">Lipid droplet</keyword>